<dbReference type="Gene3D" id="3.90.640.10">
    <property type="entry name" value="Actin, Chain A, domain 4"/>
    <property type="match status" value="1"/>
</dbReference>
<reference evidence="3 4" key="1">
    <citation type="journal article" date="2016" name="Mol. Biol. Evol.">
        <title>Comparative Genomics of Early-Diverging Mushroom-Forming Fungi Provides Insights into the Origins of Lignocellulose Decay Capabilities.</title>
        <authorList>
            <person name="Nagy L.G."/>
            <person name="Riley R."/>
            <person name="Tritt A."/>
            <person name="Adam C."/>
            <person name="Daum C."/>
            <person name="Floudas D."/>
            <person name="Sun H."/>
            <person name="Yadav J.S."/>
            <person name="Pangilinan J."/>
            <person name="Larsson K.H."/>
            <person name="Matsuura K."/>
            <person name="Barry K."/>
            <person name="Labutti K."/>
            <person name="Kuo R."/>
            <person name="Ohm R.A."/>
            <person name="Bhattacharya S.S."/>
            <person name="Shirouzu T."/>
            <person name="Yoshinaga Y."/>
            <person name="Martin F.M."/>
            <person name="Grigoriev I.V."/>
            <person name="Hibbett D.S."/>
        </authorList>
    </citation>
    <scope>NUCLEOTIDE SEQUENCE [LARGE SCALE GENOMIC DNA]</scope>
    <source>
        <strain evidence="3 4">93-53</strain>
    </source>
</reference>
<dbReference type="CDD" id="cd10170">
    <property type="entry name" value="ASKHA_NBD_HSP70"/>
    <property type="match status" value="1"/>
</dbReference>
<keyword evidence="2" id="KW-0067">ATP-binding</keyword>
<dbReference type="EMBL" id="KV427630">
    <property type="protein sequence ID" value="KZT05474.1"/>
    <property type="molecule type" value="Genomic_DNA"/>
</dbReference>
<dbReference type="GeneID" id="63831528"/>
<dbReference type="Proteomes" id="UP000076871">
    <property type="component" value="Unassembled WGS sequence"/>
</dbReference>
<dbReference type="PRINTS" id="PR00301">
    <property type="entry name" value="HEATSHOCK70"/>
</dbReference>
<name>A0A165DRH2_9APHY</name>
<evidence type="ECO:0000313" key="4">
    <source>
        <dbReference type="Proteomes" id="UP000076871"/>
    </source>
</evidence>
<dbReference type="SUPFAM" id="SSF53067">
    <property type="entry name" value="Actin-like ATPase domain"/>
    <property type="match status" value="2"/>
</dbReference>
<gene>
    <name evidence="3" type="ORF">LAESUDRAFT_813573</name>
</gene>
<evidence type="ECO:0000256" key="2">
    <source>
        <dbReference type="ARBA" id="ARBA00022840"/>
    </source>
</evidence>
<dbReference type="RefSeq" id="XP_040763214.1">
    <property type="nucleotide sequence ID" value="XM_040914501.1"/>
</dbReference>
<dbReference type="InParanoid" id="A0A165DRH2"/>
<accession>A0A165DRH2</accession>
<evidence type="ECO:0000313" key="3">
    <source>
        <dbReference type="EMBL" id="KZT05474.1"/>
    </source>
</evidence>
<proteinExistence type="predicted"/>
<dbReference type="InterPro" id="IPR043129">
    <property type="entry name" value="ATPase_NBD"/>
</dbReference>
<keyword evidence="1" id="KW-0547">Nucleotide-binding</keyword>
<organism evidence="3 4">
    <name type="scientific">Laetiporus sulphureus 93-53</name>
    <dbReference type="NCBI Taxonomy" id="1314785"/>
    <lineage>
        <taxon>Eukaryota</taxon>
        <taxon>Fungi</taxon>
        <taxon>Dikarya</taxon>
        <taxon>Basidiomycota</taxon>
        <taxon>Agaricomycotina</taxon>
        <taxon>Agaricomycetes</taxon>
        <taxon>Polyporales</taxon>
        <taxon>Laetiporus</taxon>
    </lineage>
</organism>
<dbReference type="Gene3D" id="3.30.420.40">
    <property type="match status" value="2"/>
</dbReference>
<dbReference type="STRING" id="1314785.A0A165DRH2"/>
<dbReference type="OrthoDB" id="2963168at2759"/>
<dbReference type="AlphaFoldDB" id="A0A165DRH2"/>
<keyword evidence="4" id="KW-1185">Reference proteome</keyword>
<evidence type="ECO:0008006" key="5">
    <source>
        <dbReference type="Google" id="ProtNLM"/>
    </source>
</evidence>
<dbReference type="GO" id="GO:0140662">
    <property type="term" value="F:ATP-dependent protein folding chaperone"/>
    <property type="evidence" value="ECO:0007669"/>
    <property type="project" value="InterPro"/>
</dbReference>
<dbReference type="Pfam" id="PF00012">
    <property type="entry name" value="HSP70"/>
    <property type="match status" value="1"/>
</dbReference>
<dbReference type="PANTHER" id="PTHR14187">
    <property type="entry name" value="ALPHA KINASE/ELONGATION FACTOR 2 KINASE"/>
    <property type="match status" value="1"/>
</dbReference>
<protein>
    <recommendedName>
        <fullName evidence="5">Actin-like ATPase domain-containing protein</fullName>
    </recommendedName>
</protein>
<evidence type="ECO:0000256" key="1">
    <source>
        <dbReference type="ARBA" id="ARBA00022741"/>
    </source>
</evidence>
<dbReference type="InterPro" id="IPR013126">
    <property type="entry name" value="Hsp_70_fam"/>
</dbReference>
<dbReference type="PANTHER" id="PTHR14187:SF5">
    <property type="entry name" value="HEAT SHOCK 70 KDA PROTEIN 12A"/>
    <property type="match status" value="1"/>
</dbReference>
<dbReference type="GO" id="GO:0005524">
    <property type="term" value="F:ATP binding"/>
    <property type="evidence" value="ECO:0007669"/>
    <property type="project" value="UniProtKB-KW"/>
</dbReference>
<sequence length="574" mass="63427">MPLTKPYSGASRKLVIGIDFGTTYSGVSYAILYNREVPKILSVTRYPGQEGDKQVGDTKIPTIIYYSKDGQVRAVGAEAENSKLDAEDENWKLAKWFKLHLRPSDLADFLEYLFTCAKDHISQAHLEGPQLVESSSNIEFVLAHPNGWGGSQQSCMREAAVLAGLIPNNQEGEERLHFVTEGEASLHYCIAKELAADIIKAGKRLVIVDAGGGTVDISTYEIVSTAPISAIEATVADCLMQGSTYVNSRAEDFLRKKLNVACRDKSKKSRFGDEEYLDVMMDKFESYTKPTFRETTKSSQIEFTGHREADEKYGIKRGRLTLIQSEMASFFDPSIKAIEDAIKKQVAGAGGTVHMVLLVGGFAASPYLRAKLQTYSQREGLTLICPESQPAKAVAEGALYFHLDDVVAARVAKFHYGSSCAVPWIPFLPDHMMRRAKVGVNAAGIPLVPGGFCIILPKGALVSKDEEFGETFSRTWDQSSEDISCEVIRYKGAREDPCWIDDEPKMFQTLCTIRADASSVPKVKETGRFGPYEVQNFRLVLLFGLTELKAQLAWKEDGGEKRSPAKVIFEDDAK</sequence>